<name>A0A921ATK6_9BACT</name>
<evidence type="ECO:0000313" key="1">
    <source>
        <dbReference type="EMBL" id="HJD96237.1"/>
    </source>
</evidence>
<evidence type="ECO:0000313" key="2">
    <source>
        <dbReference type="Proteomes" id="UP000698963"/>
    </source>
</evidence>
<organism evidence="1 2">
    <name type="scientific">Mailhella massiliensis</name>
    <dbReference type="NCBI Taxonomy" id="1903261"/>
    <lineage>
        <taxon>Bacteria</taxon>
        <taxon>Pseudomonadati</taxon>
        <taxon>Thermodesulfobacteriota</taxon>
        <taxon>Desulfovibrionia</taxon>
        <taxon>Desulfovibrionales</taxon>
        <taxon>Desulfovibrionaceae</taxon>
        <taxon>Mailhella</taxon>
    </lineage>
</organism>
<protein>
    <submittedName>
        <fullName evidence="1">Type III secretion protein</fullName>
    </submittedName>
</protein>
<sequence length="64" mass="7037">MDSISGFNVNQMFENTLQGVSTKGSELNAKMAELAEGDELSNEQMISLQFEIGQYNTLMEALST</sequence>
<dbReference type="SUPFAM" id="SSF140129">
    <property type="entry name" value="MxiH-like"/>
    <property type="match status" value="1"/>
</dbReference>
<accession>A0A921ATK6</accession>
<proteinExistence type="predicted"/>
<feature type="non-terminal residue" evidence="1">
    <location>
        <position position="64"/>
    </location>
</feature>
<dbReference type="RefSeq" id="WP_304120426.1">
    <property type="nucleotide sequence ID" value="NZ_DYZA01000022.1"/>
</dbReference>
<dbReference type="EMBL" id="DYZA01000022">
    <property type="protein sequence ID" value="HJD96237.1"/>
    <property type="molecule type" value="Genomic_DNA"/>
</dbReference>
<dbReference type="Proteomes" id="UP000698963">
    <property type="component" value="Unassembled WGS sequence"/>
</dbReference>
<dbReference type="InterPro" id="IPR037203">
    <property type="entry name" value="T3SS_needle-like_sf"/>
</dbReference>
<dbReference type="AlphaFoldDB" id="A0A921ATK6"/>
<comment type="caution">
    <text evidence="1">The sequence shown here is derived from an EMBL/GenBank/DDBJ whole genome shotgun (WGS) entry which is preliminary data.</text>
</comment>
<reference evidence="1" key="1">
    <citation type="journal article" date="2021" name="PeerJ">
        <title>Extensive microbial diversity within the chicken gut microbiome revealed by metagenomics and culture.</title>
        <authorList>
            <person name="Gilroy R."/>
            <person name="Ravi A."/>
            <person name="Getino M."/>
            <person name="Pursley I."/>
            <person name="Horton D.L."/>
            <person name="Alikhan N.F."/>
            <person name="Baker D."/>
            <person name="Gharbi K."/>
            <person name="Hall N."/>
            <person name="Watson M."/>
            <person name="Adriaenssens E.M."/>
            <person name="Foster-Nyarko E."/>
            <person name="Jarju S."/>
            <person name="Secka A."/>
            <person name="Antonio M."/>
            <person name="Oren A."/>
            <person name="Chaudhuri R.R."/>
            <person name="La Ragione R."/>
            <person name="Hildebrand F."/>
            <person name="Pallen M.J."/>
        </authorList>
    </citation>
    <scope>NUCLEOTIDE SEQUENCE</scope>
    <source>
        <strain evidence="1">ChiGjej2B2-19336</strain>
    </source>
</reference>
<reference evidence="1" key="2">
    <citation type="submission" date="2021-09" db="EMBL/GenBank/DDBJ databases">
        <authorList>
            <person name="Gilroy R."/>
        </authorList>
    </citation>
    <scope>NUCLEOTIDE SEQUENCE</scope>
    <source>
        <strain evidence="1">ChiGjej2B2-19336</strain>
    </source>
</reference>
<dbReference type="GO" id="GO:0015031">
    <property type="term" value="P:protein transport"/>
    <property type="evidence" value="ECO:0007669"/>
    <property type="project" value="InterPro"/>
</dbReference>
<gene>
    <name evidence="1" type="ORF">K8W16_01135</name>
</gene>